<dbReference type="InterPro" id="IPR035996">
    <property type="entry name" value="4pyrrol_Methylase_sf"/>
</dbReference>
<dbReference type="GO" id="GO:0046052">
    <property type="term" value="P:UTP catabolic process"/>
    <property type="evidence" value="ECO:0007669"/>
    <property type="project" value="TreeGrafter"/>
</dbReference>
<dbReference type="CDD" id="cd11528">
    <property type="entry name" value="NTP-PPase_MazG_Nterm"/>
    <property type="match status" value="1"/>
</dbReference>
<name>A0A6J4IBU7_9ACTN</name>
<organism evidence="3">
    <name type="scientific">uncultured Acidimicrobiales bacterium</name>
    <dbReference type="NCBI Taxonomy" id="310071"/>
    <lineage>
        <taxon>Bacteria</taxon>
        <taxon>Bacillati</taxon>
        <taxon>Actinomycetota</taxon>
        <taxon>Acidimicrobiia</taxon>
        <taxon>Acidimicrobiales</taxon>
        <taxon>environmental samples</taxon>
    </lineage>
</organism>
<evidence type="ECO:0000313" key="3">
    <source>
        <dbReference type="EMBL" id="CAA9245822.1"/>
    </source>
</evidence>
<dbReference type="PANTHER" id="PTHR30522:SF0">
    <property type="entry name" value="NUCLEOSIDE TRIPHOSPHATE PYROPHOSPHOHYDROLASE"/>
    <property type="match status" value="1"/>
</dbReference>
<evidence type="ECO:0000259" key="2">
    <source>
        <dbReference type="Pfam" id="PF03819"/>
    </source>
</evidence>
<feature type="domain" description="Tetrapyrrole methylase" evidence="1">
    <location>
        <begin position="2"/>
        <end position="195"/>
    </location>
</feature>
<protein>
    <submittedName>
        <fullName evidence="3">Nucleoside triphosphate pyrophosphohydrolase MazG</fullName>
        <ecNumber evidence="3">3.6.1.8</ecNumber>
    </submittedName>
</protein>
<dbReference type="GO" id="GO:0046047">
    <property type="term" value="P:TTP catabolic process"/>
    <property type="evidence" value="ECO:0007669"/>
    <property type="project" value="TreeGrafter"/>
</dbReference>
<dbReference type="SUPFAM" id="SSF101386">
    <property type="entry name" value="all-alpha NTP pyrophosphatases"/>
    <property type="match status" value="1"/>
</dbReference>
<dbReference type="EC" id="3.6.1.8" evidence="3"/>
<feature type="domain" description="NTP pyrophosphohydrolase MazG-like" evidence="2">
    <location>
        <begin position="242"/>
        <end position="327"/>
    </location>
</feature>
<dbReference type="GO" id="GO:0006203">
    <property type="term" value="P:dGTP catabolic process"/>
    <property type="evidence" value="ECO:0007669"/>
    <property type="project" value="TreeGrafter"/>
</dbReference>
<dbReference type="SUPFAM" id="SSF53790">
    <property type="entry name" value="Tetrapyrrole methylase"/>
    <property type="match status" value="1"/>
</dbReference>
<proteinExistence type="predicted"/>
<dbReference type="PANTHER" id="PTHR30522">
    <property type="entry name" value="NUCLEOSIDE TRIPHOSPHATE PYROPHOSPHOHYDROLASE"/>
    <property type="match status" value="1"/>
</dbReference>
<dbReference type="GO" id="GO:0046061">
    <property type="term" value="P:dATP catabolic process"/>
    <property type="evidence" value="ECO:0007669"/>
    <property type="project" value="TreeGrafter"/>
</dbReference>
<dbReference type="EMBL" id="CADCSY010000088">
    <property type="protein sequence ID" value="CAA9245822.1"/>
    <property type="molecule type" value="Genomic_DNA"/>
</dbReference>
<dbReference type="Pfam" id="PF00590">
    <property type="entry name" value="TP_methylase"/>
    <property type="match status" value="1"/>
</dbReference>
<dbReference type="Gene3D" id="1.10.287.1080">
    <property type="entry name" value="MazG-like"/>
    <property type="match status" value="1"/>
</dbReference>
<evidence type="ECO:0000259" key="1">
    <source>
        <dbReference type="Pfam" id="PF00590"/>
    </source>
</evidence>
<dbReference type="GO" id="GO:0046076">
    <property type="term" value="P:dTTP catabolic process"/>
    <property type="evidence" value="ECO:0007669"/>
    <property type="project" value="TreeGrafter"/>
</dbReference>
<dbReference type="InterPro" id="IPR014777">
    <property type="entry name" value="4pyrrole_Mease_sub1"/>
</dbReference>
<reference evidence="3" key="1">
    <citation type="submission" date="2020-02" db="EMBL/GenBank/DDBJ databases">
        <authorList>
            <person name="Meier V. D."/>
        </authorList>
    </citation>
    <scope>NUCLEOTIDE SEQUENCE</scope>
    <source>
        <strain evidence="3">AVDCRST_MAG20</strain>
    </source>
</reference>
<dbReference type="InterPro" id="IPR000878">
    <property type="entry name" value="4pyrrol_Mease"/>
</dbReference>
<dbReference type="GO" id="GO:0008168">
    <property type="term" value="F:methyltransferase activity"/>
    <property type="evidence" value="ECO:0007669"/>
    <property type="project" value="InterPro"/>
</dbReference>
<dbReference type="Pfam" id="PF03819">
    <property type="entry name" value="MazG"/>
    <property type="match status" value="1"/>
</dbReference>
<dbReference type="Gene3D" id="3.40.1010.10">
    <property type="entry name" value="Cobalt-precorrin-4 Transmethylase, Domain 1"/>
    <property type="match status" value="1"/>
</dbReference>
<dbReference type="FunFam" id="1.10.287.1080:FF:000001">
    <property type="entry name" value="Nucleoside triphosphate pyrophosphohydrolase"/>
    <property type="match status" value="1"/>
</dbReference>
<dbReference type="AlphaFoldDB" id="A0A6J4IBU7"/>
<dbReference type="InterPro" id="IPR048015">
    <property type="entry name" value="NTP-PPase_MazG-like_N"/>
</dbReference>
<dbReference type="GO" id="GO:0046081">
    <property type="term" value="P:dUTP catabolic process"/>
    <property type="evidence" value="ECO:0007669"/>
    <property type="project" value="TreeGrafter"/>
</dbReference>
<accession>A0A6J4IBU7</accession>
<dbReference type="InterPro" id="IPR035013">
    <property type="entry name" value="YabN_N"/>
</dbReference>
<dbReference type="CDD" id="cd11723">
    <property type="entry name" value="YabN_N_like"/>
    <property type="match status" value="1"/>
</dbReference>
<dbReference type="GO" id="GO:0047693">
    <property type="term" value="F:ATP diphosphatase activity"/>
    <property type="evidence" value="ECO:0007669"/>
    <property type="project" value="UniProtKB-EC"/>
</dbReference>
<dbReference type="InterPro" id="IPR004518">
    <property type="entry name" value="MazG-like_dom"/>
</dbReference>
<keyword evidence="3" id="KW-0378">Hydrolase</keyword>
<sequence>MRVTVVGLGPGGPDLVTAGTVAAIEATPVRFLRTSRHPSASVVVGATSFDDLYDRSETFADVYRAIADRLAEAAAVSGHVLYAVPGNPRVLERSVELLLADERLEVEVLPALSFLDLAWVRLGVDPLDAGVRLVDGHRFVVEAAGERGPLLVGHCHNRRVLSDIKLAVDGDGTDRVLVLQRLGLPDEAVTEVAWADLDRSVEPDHLTSLYIPHLAAPVAGEVVRFTELVRTLRERCPWDREQTHQSLTRHLLEESYEVLDAIAGLGGAPGTDDDDGAGYEHLEEELGDLLFQVVFHATLATEAGQFTLADVARTVHDKLVVRHPHVFGDADAADAAAVMATWEERKRAEKGRDSVFDGIPAALPALSLAYKVQRKASSLGVEAEGGGPLDLAALSGADEVGTALYAVVAAARRLDVDPEAALRAAAARATAAARAVEAAGGAAT</sequence>
<gene>
    <name evidence="3" type="ORF">AVDCRST_MAG20-1967</name>
</gene>
<dbReference type="InterPro" id="IPR011551">
    <property type="entry name" value="NTP_PyrPHydrolase_MazG"/>
</dbReference>
<dbReference type="GO" id="GO:0006950">
    <property type="term" value="P:response to stress"/>
    <property type="evidence" value="ECO:0007669"/>
    <property type="project" value="UniProtKB-ARBA"/>
</dbReference>